<dbReference type="PANTHER" id="PTHR33644:SF3">
    <property type="entry name" value="RING_U-BOX SUPERFAMILY PROTEIN"/>
    <property type="match status" value="1"/>
</dbReference>
<dbReference type="OrthoDB" id="667871at2759"/>
<organism evidence="3 4">
    <name type="scientific">Colocasia esculenta</name>
    <name type="common">Wild taro</name>
    <name type="synonym">Arum esculentum</name>
    <dbReference type="NCBI Taxonomy" id="4460"/>
    <lineage>
        <taxon>Eukaryota</taxon>
        <taxon>Viridiplantae</taxon>
        <taxon>Streptophyta</taxon>
        <taxon>Embryophyta</taxon>
        <taxon>Tracheophyta</taxon>
        <taxon>Spermatophyta</taxon>
        <taxon>Magnoliopsida</taxon>
        <taxon>Liliopsida</taxon>
        <taxon>Araceae</taxon>
        <taxon>Aroideae</taxon>
        <taxon>Colocasieae</taxon>
        <taxon>Colocasia</taxon>
    </lineage>
</organism>
<keyword evidence="4" id="KW-1185">Reference proteome</keyword>
<sequence length="243" mass="26608">MPWSSSPLGSTRSDHVGCPDLGRWLWTTTRPWSARDLGAISSSLELQVGSTTSKASSSAIKSSSGAFLEDAVVVSCGHSFGGDMLKKVLEMGRPGSENIDVFPAPSCSQARCSLCNSEIETGTQIPNYALRAAAMAVKVEDDRRLFHNAVLRKRRKEMSDQMDTLKRLNKTPSVASQNGNRRTPDKFVGKEAVITSQCLNGWYLLKILDSGESVRLQYRSLRKVPSSQEDERSHSRTLIQAGS</sequence>
<protein>
    <recommendedName>
        <fullName evidence="2">PUB 62/63 C-terminal domain-containing protein</fullName>
    </recommendedName>
</protein>
<dbReference type="PANTHER" id="PTHR33644">
    <property type="entry name" value="U-BOX DOMAIN-CONTAINING PROTEIN 62-RELATED"/>
    <property type="match status" value="1"/>
</dbReference>
<evidence type="ECO:0000313" key="3">
    <source>
        <dbReference type="EMBL" id="MQL78487.1"/>
    </source>
</evidence>
<evidence type="ECO:0000256" key="1">
    <source>
        <dbReference type="SAM" id="MobiDB-lite"/>
    </source>
</evidence>
<dbReference type="EMBL" id="NMUH01000402">
    <property type="protein sequence ID" value="MQL78487.1"/>
    <property type="molecule type" value="Genomic_DNA"/>
</dbReference>
<feature type="domain" description="PUB 62/63 C-terminal" evidence="2">
    <location>
        <begin position="178"/>
        <end position="223"/>
    </location>
</feature>
<name>A0A843U8T7_COLES</name>
<proteinExistence type="predicted"/>
<dbReference type="Proteomes" id="UP000652761">
    <property type="component" value="Unassembled WGS sequence"/>
</dbReference>
<dbReference type="SUPFAM" id="SSF57850">
    <property type="entry name" value="RING/U-box"/>
    <property type="match status" value="1"/>
</dbReference>
<comment type="caution">
    <text evidence="3">The sequence shown here is derived from an EMBL/GenBank/DDBJ whole genome shotgun (WGS) entry which is preliminary data.</text>
</comment>
<reference evidence="3" key="1">
    <citation type="submission" date="2017-07" db="EMBL/GenBank/DDBJ databases">
        <title>Taro Niue Genome Assembly and Annotation.</title>
        <authorList>
            <person name="Atibalentja N."/>
            <person name="Keating K."/>
            <person name="Fields C.J."/>
        </authorList>
    </citation>
    <scope>NUCLEOTIDE SEQUENCE</scope>
    <source>
        <strain evidence="3">Niue_2</strain>
        <tissue evidence="3">Leaf</tissue>
    </source>
</reference>
<dbReference type="AlphaFoldDB" id="A0A843U8T7"/>
<gene>
    <name evidence="3" type="ORF">Taro_010904</name>
</gene>
<accession>A0A843U8T7</accession>
<dbReference type="InterPro" id="IPR057649">
    <property type="entry name" value="PUB62-63_C"/>
</dbReference>
<feature type="region of interest" description="Disordered" evidence="1">
    <location>
        <begin position="224"/>
        <end position="243"/>
    </location>
</feature>
<evidence type="ECO:0000259" key="2">
    <source>
        <dbReference type="Pfam" id="PF23112"/>
    </source>
</evidence>
<evidence type="ECO:0000313" key="4">
    <source>
        <dbReference type="Proteomes" id="UP000652761"/>
    </source>
</evidence>
<dbReference type="InterPro" id="IPR013083">
    <property type="entry name" value="Znf_RING/FYVE/PHD"/>
</dbReference>
<dbReference type="Gene3D" id="3.30.40.10">
    <property type="entry name" value="Zinc/RING finger domain, C3HC4 (zinc finger)"/>
    <property type="match status" value="1"/>
</dbReference>
<dbReference type="Pfam" id="PF23112">
    <property type="entry name" value="PUB62-63_C"/>
    <property type="match status" value="1"/>
</dbReference>